<protein>
    <submittedName>
        <fullName evidence="1">Uncharacterized protein</fullName>
    </submittedName>
</protein>
<dbReference type="EMBL" id="DF839781">
    <property type="protein sequence ID" value="GAT44527.1"/>
    <property type="molecule type" value="Genomic_DNA"/>
</dbReference>
<organism evidence="1 2">
    <name type="scientific">Mycena chlorophos</name>
    <name type="common">Agaric fungus</name>
    <name type="synonym">Agaricus chlorophos</name>
    <dbReference type="NCBI Taxonomy" id="658473"/>
    <lineage>
        <taxon>Eukaryota</taxon>
        <taxon>Fungi</taxon>
        <taxon>Dikarya</taxon>
        <taxon>Basidiomycota</taxon>
        <taxon>Agaricomycotina</taxon>
        <taxon>Agaricomycetes</taxon>
        <taxon>Agaricomycetidae</taxon>
        <taxon>Agaricales</taxon>
        <taxon>Marasmiineae</taxon>
        <taxon>Mycenaceae</taxon>
        <taxon>Mycena</taxon>
    </lineage>
</organism>
<dbReference type="Proteomes" id="UP000815677">
    <property type="component" value="Unassembled WGS sequence"/>
</dbReference>
<proteinExistence type="predicted"/>
<sequence>MQAANFNQQIISETLDFYLSLLYQSSVPNGPQSPFAGGFPLVDGALLVTRHQGMALTINFRQETVQMERSRAGTRIAGFMIPAETSSLLRHWTPSGAFVLQALRTSLWQTAQNTDLSLMPGTFTASTFGRQPAQELCLVSSTGEVITGPVLYRCITRRCGRVFAPGGTCPQHPTQ</sequence>
<gene>
    <name evidence="1" type="ORF">MCHLO_02142</name>
</gene>
<keyword evidence="2" id="KW-1185">Reference proteome</keyword>
<evidence type="ECO:0000313" key="1">
    <source>
        <dbReference type="EMBL" id="GAT44527.1"/>
    </source>
</evidence>
<evidence type="ECO:0000313" key="2">
    <source>
        <dbReference type="Proteomes" id="UP000815677"/>
    </source>
</evidence>
<accession>A0ABQ0L207</accession>
<name>A0ABQ0L207_MYCCL</name>
<reference evidence="1" key="1">
    <citation type="submission" date="2014-09" db="EMBL/GenBank/DDBJ databases">
        <title>Genome sequence of the luminous mushroom Mycena chlorophos for searching fungal bioluminescence genes.</title>
        <authorList>
            <person name="Tanaka Y."/>
            <person name="Kasuga D."/>
            <person name="Oba Y."/>
            <person name="Hase S."/>
            <person name="Sato K."/>
            <person name="Oba Y."/>
            <person name="Sakakibara Y."/>
        </authorList>
    </citation>
    <scope>NUCLEOTIDE SEQUENCE</scope>
</reference>